<dbReference type="PROSITE" id="PS51257">
    <property type="entry name" value="PROKAR_LIPOPROTEIN"/>
    <property type="match status" value="1"/>
</dbReference>
<comment type="caution">
    <text evidence="3">The sequence shown here is derived from an EMBL/GenBank/DDBJ whole genome shotgun (WGS) entry which is preliminary data.</text>
</comment>
<dbReference type="Proteomes" id="UP000254875">
    <property type="component" value="Unassembled WGS sequence"/>
</dbReference>
<gene>
    <name evidence="3" type="ORF">DLM46_28440</name>
</gene>
<feature type="signal peptide" evidence="2">
    <location>
        <begin position="1"/>
        <end position="23"/>
    </location>
</feature>
<accession>A0A370N1A8</accession>
<organism evidence="3 4">
    <name type="scientific">Paraburkholderia lacunae</name>
    <dbReference type="NCBI Taxonomy" id="2211104"/>
    <lineage>
        <taxon>Bacteria</taxon>
        <taxon>Pseudomonadati</taxon>
        <taxon>Pseudomonadota</taxon>
        <taxon>Betaproteobacteria</taxon>
        <taxon>Burkholderiales</taxon>
        <taxon>Burkholderiaceae</taxon>
        <taxon>Paraburkholderia</taxon>
    </lineage>
</organism>
<sequence>MKTSSKTLWVAMVAVGVALSACGGGGDSNTSVKTPSVERPVTPNPPSPPIDNSNSNAVPIVINASMGSINMPTVSIVLCGPGQQDSSQCETVGHMLVDTGSVGVRVMASAVSPRLRSQLLLQTTSDSKQASESPLAQCAQFASGFTWGSVRRADVTIGNTKASNIPLELIGDGSYATPSDCMSNGGPDLSSAQALGANGIIGIGHGVRDYPDAAKTVLPANYYACASANSCVGTTVPVNRQVMNPVAAFATHNNGTVIRLPALPAGGQASVTGELVFGIGTQPNNMLPTDANVVAVDQHGYFTTRYQGRVFTTSAIDSGTNGFAFDDATIPTTGEGAYAWYAPSSALSLSATMQATSGAGTPIMVPFSIGNAQTLMANNYAAYDNIGAPVSRWFLWGLPFFYGRNVYTVLEGATVGTQTGPFVAF</sequence>
<reference evidence="4" key="1">
    <citation type="submission" date="2018-05" db="EMBL/GenBank/DDBJ databases">
        <authorList>
            <person name="Feng T."/>
        </authorList>
    </citation>
    <scope>NUCLEOTIDE SEQUENCE [LARGE SCALE GENOMIC DNA]</scope>
    <source>
        <strain evidence="4">S27</strain>
    </source>
</reference>
<evidence type="ECO:0000256" key="2">
    <source>
        <dbReference type="SAM" id="SignalP"/>
    </source>
</evidence>
<keyword evidence="4" id="KW-1185">Reference proteome</keyword>
<protein>
    <recommendedName>
        <fullName evidence="5">DUF3443 domain-containing protein</fullName>
    </recommendedName>
</protein>
<feature type="region of interest" description="Disordered" evidence="1">
    <location>
        <begin position="25"/>
        <end position="55"/>
    </location>
</feature>
<evidence type="ECO:0000313" key="3">
    <source>
        <dbReference type="EMBL" id="RDJ99388.1"/>
    </source>
</evidence>
<proteinExistence type="predicted"/>
<name>A0A370N1A8_9BURK</name>
<keyword evidence="2" id="KW-0732">Signal</keyword>
<dbReference type="AlphaFoldDB" id="A0A370N1A8"/>
<dbReference type="Pfam" id="PF11925">
    <property type="entry name" value="DUF3443"/>
    <property type="match status" value="1"/>
</dbReference>
<dbReference type="EMBL" id="QHKS01000023">
    <property type="protein sequence ID" value="RDJ99388.1"/>
    <property type="molecule type" value="Genomic_DNA"/>
</dbReference>
<feature type="chain" id="PRO_5016752739" description="DUF3443 domain-containing protein" evidence="2">
    <location>
        <begin position="24"/>
        <end position="425"/>
    </location>
</feature>
<evidence type="ECO:0000256" key="1">
    <source>
        <dbReference type="SAM" id="MobiDB-lite"/>
    </source>
</evidence>
<dbReference type="InterPro" id="IPR021847">
    <property type="entry name" value="DUF3443"/>
</dbReference>
<dbReference type="RefSeq" id="WP_115105968.1">
    <property type="nucleotide sequence ID" value="NZ_QHKS01000023.1"/>
</dbReference>
<evidence type="ECO:0000313" key="4">
    <source>
        <dbReference type="Proteomes" id="UP000254875"/>
    </source>
</evidence>
<dbReference type="OrthoDB" id="5289858at2"/>
<evidence type="ECO:0008006" key="5">
    <source>
        <dbReference type="Google" id="ProtNLM"/>
    </source>
</evidence>